<name>A0A3R6FAM5_WEICO</name>
<comment type="caution">
    <text evidence="2">The sequence shown here is derived from an EMBL/GenBank/DDBJ whole genome shotgun (WGS) entry which is preliminary data.</text>
</comment>
<feature type="region of interest" description="Disordered" evidence="1">
    <location>
        <begin position="168"/>
        <end position="192"/>
    </location>
</feature>
<evidence type="ECO:0000256" key="1">
    <source>
        <dbReference type="SAM" id="MobiDB-lite"/>
    </source>
</evidence>
<evidence type="ECO:0000313" key="3">
    <source>
        <dbReference type="Proteomes" id="UP000650485"/>
    </source>
</evidence>
<accession>A0A3R6FAM5</accession>
<dbReference type="Proteomes" id="UP000650485">
    <property type="component" value="Unassembled WGS sequence"/>
</dbReference>
<sequence length="246" mass="26271">MKKIIVIVVVLIVAFAAGVFGYQTMSKDKQYSSDIRNAHAALKQQDWESARQFYKASQKQKVSVEARTALEQLDFAISADKKADKSDWQEALSLYKSATTVDGAIKIVNKNVKVAMQEIKLKRDSVKHAAVSSKAKASSEAAASVAEAATAASKAAYSSSVAAAHSATTSSSVTSSSQSSSSDSASPERQIDSKDIATARGEWAALGYDVANLSSTEIQAAMNNYIDARGGLTMDQIAQQMNWTKQ</sequence>
<evidence type="ECO:0000313" key="2">
    <source>
        <dbReference type="EMBL" id="MBC6498723.1"/>
    </source>
</evidence>
<reference evidence="2" key="1">
    <citation type="submission" date="2020-08" db="EMBL/GenBank/DDBJ databases">
        <title>Complete genome sequence of Weissella confusa strain FS54 provides insights into metabolic potential.</title>
        <authorList>
            <person name="Fhoula I."/>
            <person name="Najjari A."/>
            <person name="Lekired A."/>
            <person name="Bessrour-Aouam N."/>
            <person name="Jaballah S."/>
            <person name="Klibi N."/>
            <person name="Ouzari H.-I."/>
        </authorList>
    </citation>
    <scope>NUCLEOTIDE SEQUENCE</scope>
    <source>
        <strain evidence="2">FS54</strain>
    </source>
</reference>
<proteinExistence type="predicted"/>
<feature type="compositionally biased region" description="Low complexity" evidence="1">
    <location>
        <begin position="168"/>
        <end position="185"/>
    </location>
</feature>
<dbReference type="AlphaFoldDB" id="A0A3R6FAM5"/>
<gene>
    <name evidence="2" type="ORF">H7R52_08540</name>
</gene>
<organism evidence="2 3">
    <name type="scientific">Weissella confusa</name>
    <name type="common">Lactobacillus confusus</name>
    <dbReference type="NCBI Taxonomy" id="1583"/>
    <lineage>
        <taxon>Bacteria</taxon>
        <taxon>Bacillati</taxon>
        <taxon>Bacillota</taxon>
        <taxon>Bacilli</taxon>
        <taxon>Lactobacillales</taxon>
        <taxon>Lactobacillaceae</taxon>
        <taxon>Weissella</taxon>
    </lineage>
</organism>
<dbReference type="RefSeq" id="WP_118704392.1">
    <property type="nucleotide sequence ID" value="NZ_CABJBN010000007.1"/>
</dbReference>
<dbReference type="EMBL" id="JACSZT010000006">
    <property type="protein sequence ID" value="MBC6498723.1"/>
    <property type="molecule type" value="Genomic_DNA"/>
</dbReference>
<protein>
    <submittedName>
        <fullName evidence="2">Uncharacterized protein</fullName>
    </submittedName>
</protein>